<dbReference type="Pfam" id="PF13406">
    <property type="entry name" value="SLT_2"/>
    <property type="match status" value="1"/>
</dbReference>
<evidence type="ECO:0000313" key="4">
    <source>
        <dbReference type="Proteomes" id="UP000248021"/>
    </source>
</evidence>
<dbReference type="NCBIfam" id="TIGR02283">
    <property type="entry name" value="MltB_2"/>
    <property type="match status" value="1"/>
</dbReference>
<comment type="caution">
    <text evidence="3">The sequence shown here is derived from an EMBL/GenBank/DDBJ whole genome shotgun (WGS) entry which is preliminary data.</text>
</comment>
<protein>
    <submittedName>
        <fullName evidence="3">Lytic murein transglycosylase</fullName>
    </submittedName>
</protein>
<sequence length="289" mass="31632">MPSANLRRVSLPPRLGSLLAALPILILSALSPAQAQSNAGCQTAGSFEGFIASFRQQAAGQGVSPRGLAALDGITYDPAVVRQDRRQGHFRQSFEQFSQRMVPPYRVQKGSSLMKRHAGLLRQIEQRYGVQPPIIVAIWGLETDFGGNMGKLPAIRSIATLAYDCRRSDMFRAQLLDALRVVDRGDLHPSEMRGAWAGEIGQTQFMATSYYRYAVDFDGDGRRDLIRSVPDVLASTANFLKGHGWVAGGSWEPGSANAEVLRQWNKAAVYSRTIGYFASRLEGTRAASN</sequence>
<proteinExistence type="predicted"/>
<dbReference type="InterPro" id="IPR043426">
    <property type="entry name" value="MltB-like"/>
</dbReference>
<organism evidence="3 4">
    <name type="scientific">Chelatococcus asaccharovorans</name>
    <dbReference type="NCBI Taxonomy" id="28210"/>
    <lineage>
        <taxon>Bacteria</taxon>
        <taxon>Pseudomonadati</taxon>
        <taxon>Pseudomonadota</taxon>
        <taxon>Alphaproteobacteria</taxon>
        <taxon>Hyphomicrobiales</taxon>
        <taxon>Chelatococcaceae</taxon>
        <taxon>Chelatococcus</taxon>
    </lineage>
</organism>
<dbReference type="RefSeq" id="WP_110375302.1">
    <property type="nucleotide sequence ID" value="NZ_CAKNFM010000006.1"/>
</dbReference>
<keyword evidence="4" id="KW-1185">Reference proteome</keyword>
<dbReference type="PANTHER" id="PTHR30163">
    <property type="entry name" value="MEMBRANE-BOUND LYTIC MUREIN TRANSGLYCOSYLASE B"/>
    <property type="match status" value="1"/>
</dbReference>
<keyword evidence="1" id="KW-0732">Signal</keyword>
<dbReference type="EMBL" id="QJJK01000006">
    <property type="protein sequence ID" value="PXW57985.1"/>
    <property type="molecule type" value="Genomic_DNA"/>
</dbReference>
<dbReference type="PANTHER" id="PTHR30163:SF8">
    <property type="entry name" value="LYTIC MUREIN TRANSGLYCOSYLASE"/>
    <property type="match status" value="1"/>
</dbReference>
<dbReference type="FunFam" id="1.10.8.350:FF:000001">
    <property type="entry name" value="Lytic murein transglycosylase B"/>
    <property type="match status" value="1"/>
</dbReference>
<dbReference type="AlphaFoldDB" id="A0A2V3U582"/>
<dbReference type="OrthoDB" id="9808544at2"/>
<dbReference type="InterPro" id="IPR031304">
    <property type="entry name" value="SLT_2"/>
</dbReference>
<name>A0A2V3U582_9HYPH</name>
<dbReference type="InterPro" id="IPR011970">
    <property type="entry name" value="MltB_2"/>
</dbReference>
<feature type="chain" id="PRO_5041067767" evidence="1">
    <location>
        <begin position="36"/>
        <end position="289"/>
    </location>
</feature>
<dbReference type="GO" id="GO:0008933">
    <property type="term" value="F:peptidoglycan lytic transglycosylase activity"/>
    <property type="evidence" value="ECO:0007669"/>
    <property type="project" value="TreeGrafter"/>
</dbReference>
<dbReference type="SUPFAM" id="SSF53955">
    <property type="entry name" value="Lysozyme-like"/>
    <property type="match status" value="1"/>
</dbReference>
<feature type="signal peptide" evidence="1">
    <location>
        <begin position="1"/>
        <end position="35"/>
    </location>
</feature>
<gene>
    <name evidence="3" type="ORF">C7450_106158</name>
</gene>
<dbReference type="Proteomes" id="UP000248021">
    <property type="component" value="Unassembled WGS sequence"/>
</dbReference>
<dbReference type="Gene3D" id="1.10.8.350">
    <property type="entry name" value="Bacterial muramidase"/>
    <property type="match status" value="1"/>
</dbReference>
<evidence type="ECO:0000259" key="2">
    <source>
        <dbReference type="Pfam" id="PF13406"/>
    </source>
</evidence>
<dbReference type="GO" id="GO:0009253">
    <property type="term" value="P:peptidoglycan catabolic process"/>
    <property type="evidence" value="ECO:0007669"/>
    <property type="project" value="TreeGrafter"/>
</dbReference>
<accession>A0A2V3U582</accession>
<reference evidence="3 4" key="1">
    <citation type="submission" date="2018-05" db="EMBL/GenBank/DDBJ databases">
        <title>Genomic Encyclopedia of Type Strains, Phase IV (KMG-IV): sequencing the most valuable type-strain genomes for metagenomic binning, comparative biology and taxonomic classification.</title>
        <authorList>
            <person name="Goeker M."/>
        </authorList>
    </citation>
    <scope>NUCLEOTIDE SEQUENCE [LARGE SCALE GENOMIC DNA]</scope>
    <source>
        <strain evidence="3 4">DSM 6462</strain>
    </source>
</reference>
<evidence type="ECO:0000256" key="1">
    <source>
        <dbReference type="SAM" id="SignalP"/>
    </source>
</evidence>
<evidence type="ECO:0000313" key="3">
    <source>
        <dbReference type="EMBL" id="PXW57985.1"/>
    </source>
</evidence>
<dbReference type="InterPro" id="IPR023346">
    <property type="entry name" value="Lysozyme-like_dom_sf"/>
</dbReference>
<dbReference type="Gene3D" id="1.10.530.10">
    <property type="match status" value="1"/>
</dbReference>
<feature type="domain" description="Transglycosylase SLT" evidence="2">
    <location>
        <begin position="47"/>
        <end position="252"/>
    </location>
</feature>